<organism evidence="1 2">
    <name type="scientific">Pontibacillus yanchengensis Y32</name>
    <dbReference type="NCBI Taxonomy" id="1385514"/>
    <lineage>
        <taxon>Bacteria</taxon>
        <taxon>Bacillati</taxon>
        <taxon>Bacillota</taxon>
        <taxon>Bacilli</taxon>
        <taxon>Bacillales</taxon>
        <taxon>Bacillaceae</taxon>
        <taxon>Pontibacillus</taxon>
    </lineage>
</organism>
<sequence>MVIEKEKVGEKIGSVTKYITKEGDYSGNVSNTYQEGTTYYKITGVGTDNAIAVKQKDGTYIKAVISEEWKEGE</sequence>
<dbReference type="Proteomes" id="UP000030147">
    <property type="component" value="Unassembled WGS sequence"/>
</dbReference>
<keyword evidence="2" id="KW-1185">Reference proteome</keyword>
<evidence type="ECO:0000313" key="1">
    <source>
        <dbReference type="EMBL" id="KGP72819.1"/>
    </source>
</evidence>
<dbReference type="eggNOG" id="ENOG5032V8E">
    <property type="taxonomic scope" value="Bacteria"/>
</dbReference>
<dbReference type="EMBL" id="AVBF01000022">
    <property type="protein sequence ID" value="KGP72819.1"/>
    <property type="molecule type" value="Genomic_DNA"/>
</dbReference>
<name>A0A0A2TBB9_9BACI</name>
<accession>A0A0A2TBB9</accession>
<comment type="caution">
    <text evidence="1">The sequence shown here is derived from an EMBL/GenBank/DDBJ whole genome shotgun (WGS) entry which is preliminary data.</text>
</comment>
<reference evidence="1 2" key="1">
    <citation type="journal article" date="2015" name="Stand. Genomic Sci.">
        <title>High quality draft genome sequence of the moderately halophilic bacterium Pontibacillus yanchengensis Y32(T) and comparison among Pontibacillus genomes.</title>
        <authorList>
            <person name="Huang J."/>
            <person name="Qiao Z.X."/>
            <person name="Tang J.W."/>
            <person name="Wang G."/>
        </authorList>
    </citation>
    <scope>NUCLEOTIDE SEQUENCE [LARGE SCALE GENOMIC DNA]</scope>
    <source>
        <strain evidence="1 2">Y32</strain>
    </source>
</reference>
<dbReference type="STRING" id="1385514.N782_10110"/>
<proteinExistence type="predicted"/>
<gene>
    <name evidence="1" type="ORF">N782_10110</name>
</gene>
<evidence type="ECO:0000313" key="2">
    <source>
        <dbReference type="Proteomes" id="UP000030147"/>
    </source>
</evidence>
<protein>
    <submittedName>
        <fullName evidence="1">Uncharacterized protein</fullName>
    </submittedName>
</protein>
<dbReference type="AlphaFoldDB" id="A0A0A2TBB9"/>